<accession>A0A5B9DC59</accession>
<reference evidence="1 2" key="2">
    <citation type="journal article" date="2024" name="Int. J. Syst. Evol. Microbiol.">
        <title>Promethearchaeum syntrophicum gen. nov., sp. nov., an anaerobic, obligately syntrophic archaeon, the first isolate of the lineage 'Asgard' archaea, and proposal of the new archaeal phylum Promethearchaeota phyl. nov. and kingdom Promethearchaeati regn. nov.</title>
        <authorList>
            <person name="Imachi H."/>
            <person name="Nobu M.K."/>
            <person name="Kato S."/>
            <person name="Takaki Y."/>
            <person name="Miyazaki M."/>
            <person name="Miyata M."/>
            <person name="Ogawara M."/>
            <person name="Saito Y."/>
            <person name="Sakai S."/>
            <person name="Tahara Y.O."/>
            <person name="Takano Y."/>
            <person name="Tasumi E."/>
            <person name="Uematsu K."/>
            <person name="Yoshimura T."/>
            <person name="Itoh T."/>
            <person name="Ohkuma M."/>
            <person name="Takai K."/>
        </authorList>
    </citation>
    <scope>NUCLEOTIDE SEQUENCE [LARGE SCALE GENOMIC DNA]</scope>
    <source>
        <strain evidence="1 2">MK-D1</strain>
    </source>
</reference>
<name>A0A5B9DC59_9ARCH</name>
<dbReference type="EMBL" id="CP042905">
    <property type="protein sequence ID" value="QEE16879.1"/>
    <property type="molecule type" value="Genomic_DNA"/>
</dbReference>
<organism evidence="1 2">
    <name type="scientific">Promethearchaeum syntrophicum</name>
    <dbReference type="NCBI Taxonomy" id="2594042"/>
    <lineage>
        <taxon>Archaea</taxon>
        <taxon>Promethearchaeati</taxon>
        <taxon>Promethearchaeota</taxon>
        <taxon>Promethearchaeia</taxon>
        <taxon>Promethearchaeales</taxon>
        <taxon>Promethearchaeaceae</taxon>
        <taxon>Promethearchaeum</taxon>
    </lineage>
</organism>
<dbReference type="GeneID" id="41330689"/>
<sequence>MTLDEAFLKIRANIGDSVAQNYFTKQIQKNIEKSKELGIKIDTLSMSLQMEFSRIQGTMLHQLKTKSTGRSLKDIIMNGLDTILEIYGQDEFYKDFLMELLGELIECLTSKAIQSYLLIKELNLIHDYNQIVSSIQDLEYQDVIRILKILIISSTIRRHERRTFIRGC</sequence>
<evidence type="ECO:0000313" key="1">
    <source>
        <dbReference type="EMBL" id="QEE16879.1"/>
    </source>
</evidence>
<protein>
    <submittedName>
        <fullName evidence="1">Uncharacterized protein</fullName>
    </submittedName>
</protein>
<dbReference type="KEGG" id="psyt:DSAG12_02709"/>
<dbReference type="RefSeq" id="WP_147663805.1">
    <property type="nucleotide sequence ID" value="NZ_CP042905.2"/>
</dbReference>
<keyword evidence="2" id="KW-1185">Reference proteome</keyword>
<dbReference type="AlphaFoldDB" id="A0A5B9DC59"/>
<proteinExistence type="predicted"/>
<reference evidence="1 2" key="1">
    <citation type="journal article" date="2020" name="Nature">
        <title>Isolation of an archaeon at the prokaryote-eukaryote interface.</title>
        <authorList>
            <person name="Imachi H."/>
            <person name="Nobu M.K."/>
            <person name="Nakahara N."/>
            <person name="Morono Y."/>
            <person name="Ogawara M."/>
            <person name="Takaki Y."/>
            <person name="Takano Y."/>
            <person name="Uematsu K."/>
            <person name="Ikuta T."/>
            <person name="Ito M."/>
            <person name="Matsui Y."/>
            <person name="Miyazaki M."/>
            <person name="Murata K."/>
            <person name="Saito Y."/>
            <person name="Sakai S."/>
            <person name="Song C."/>
            <person name="Tasumi E."/>
            <person name="Yamanaka Y."/>
            <person name="Yamaguchi T."/>
            <person name="Kamagata Y."/>
            <person name="Tamaki H."/>
            <person name="Takai K."/>
        </authorList>
    </citation>
    <scope>NUCLEOTIDE SEQUENCE [LARGE SCALE GENOMIC DNA]</scope>
    <source>
        <strain evidence="1 2">MK-D1</strain>
    </source>
</reference>
<dbReference type="Proteomes" id="UP000321408">
    <property type="component" value="Chromosome"/>
</dbReference>
<evidence type="ECO:0000313" key="2">
    <source>
        <dbReference type="Proteomes" id="UP000321408"/>
    </source>
</evidence>
<gene>
    <name evidence="1" type="ORF">DSAG12_02709</name>
</gene>